<organism evidence="2 3">
    <name type="scientific">Flemingia macrophylla</name>
    <dbReference type="NCBI Taxonomy" id="520843"/>
    <lineage>
        <taxon>Eukaryota</taxon>
        <taxon>Viridiplantae</taxon>
        <taxon>Streptophyta</taxon>
        <taxon>Embryophyta</taxon>
        <taxon>Tracheophyta</taxon>
        <taxon>Spermatophyta</taxon>
        <taxon>Magnoliopsida</taxon>
        <taxon>eudicotyledons</taxon>
        <taxon>Gunneridae</taxon>
        <taxon>Pentapetalae</taxon>
        <taxon>rosids</taxon>
        <taxon>fabids</taxon>
        <taxon>Fabales</taxon>
        <taxon>Fabaceae</taxon>
        <taxon>Papilionoideae</taxon>
        <taxon>50 kb inversion clade</taxon>
        <taxon>NPAAA clade</taxon>
        <taxon>indigoferoid/millettioid clade</taxon>
        <taxon>Phaseoleae</taxon>
        <taxon>Flemingia</taxon>
    </lineage>
</organism>
<proteinExistence type="predicted"/>
<feature type="compositionally biased region" description="Polar residues" evidence="1">
    <location>
        <begin position="43"/>
        <end position="52"/>
    </location>
</feature>
<name>A0ABD1LUR4_9FABA</name>
<dbReference type="Proteomes" id="UP001603857">
    <property type="component" value="Unassembled WGS sequence"/>
</dbReference>
<feature type="region of interest" description="Disordered" evidence="1">
    <location>
        <begin position="25"/>
        <end position="66"/>
    </location>
</feature>
<feature type="compositionally biased region" description="Low complexity" evidence="1">
    <location>
        <begin position="25"/>
        <end position="36"/>
    </location>
</feature>
<reference evidence="2 3" key="1">
    <citation type="submission" date="2024-08" db="EMBL/GenBank/DDBJ databases">
        <title>Insights into the chromosomal genome structure of Flemingia macrophylla.</title>
        <authorList>
            <person name="Ding Y."/>
            <person name="Zhao Y."/>
            <person name="Bi W."/>
            <person name="Wu M."/>
            <person name="Zhao G."/>
            <person name="Gong Y."/>
            <person name="Li W."/>
            <person name="Zhang P."/>
        </authorList>
    </citation>
    <scope>NUCLEOTIDE SEQUENCE [LARGE SCALE GENOMIC DNA]</scope>
    <source>
        <strain evidence="2">DYQJB</strain>
        <tissue evidence="2">Leaf</tissue>
    </source>
</reference>
<evidence type="ECO:0000256" key="1">
    <source>
        <dbReference type="SAM" id="MobiDB-lite"/>
    </source>
</evidence>
<gene>
    <name evidence="2" type="ORF">Fmac_020681</name>
</gene>
<accession>A0ABD1LUR4</accession>
<keyword evidence="3" id="KW-1185">Reference proteome</keyword>
<dbReference type="AlphaFoldDB" id="A0ABD1LUR4"/>
<comment type="caution">
    <text evidence="2">The sequence shown here is derived from an EMBL/GenBank/DDBJ whole genome shotgun (WGS) entry which is preliminary data.</text>
</comment>
<protein>
    <submittedName>
        <fullName evidence="2">Uncharacterized protein</fullName>
    </submittedName>
</protein>
<evidence type="ECO:0000313" key="3">
    <source>
        <dbReference type="Proteomes" id="UP001603857"/>
    </source>
</evidence>
<evidence type="ECO:0000313" key="2">
    <source>
        <dbReference type="EMBL" id="KAL2327254.1"/>
    </source>
</evidence>
<sequence>MASSRHRGHSKAQTCFFKILRIISSTPPTHSPTTKPTDIDLNHTLSTDQQHQQLRDKPSRNQPQPN</sequence>
<dbReference type="EMBL" id="JBGMDY010000007">
    <property type="protein sequence ID" value="KAL2327254.1"/>
    <property type="molecule type" value="Genomic_DNA"/>
</dbReference>